<evidence type="ECO:0000256" key="1">
    <source>
        <dbReference type="ARBA" id="ARBA00022962"/>
    </source>
</evidence>
<dbReference type="InterPro" id="IPR052373">
    <property type="entry name" value="Gamma-glu_amide_hydrolase"/>
</dbReference>
<dbReference type="RefSeq" id="WP_120783611.1">
    <property type="nucleotide sequence ID" value="NZ_JBHLUP010000002.1"/>
</dbReference>
<dbReference type="CDD" id="cd01908">
    <property type="entry name" value="YafJ"/>
    <property type="match status" value="1"/>
</dbReference>
<dbReference type="EC" id="3.5.1.118" evidence="2"/>
<organism evidence="4 5">
    <name type="scientific">Micromonospora costi</name>
    <dbReference type="NCBI Taxonomy" id="1530042"/>
    <lineage>
        <taxon>Bacteria</taxon>
        <taxon>Bacillati</taxon>
        <taxon>Actinomycetota</taxon>
        <taxon>Actinomycetes</taxon>
        <taxon>Micromonosporales</taxon>
        <taxon>Micromonosporaceae</taxon>
        <taxon>Micromonospora</taxon>
    </lineage>
</organism>
<sequence length="266" mass="27750">MCRHLAYLGPPVTLAQLLLDPPYSLFRQSWAPRDMRGGGTINADGFGVGWYPHGGAEPVRYRRAQPIWSDPTIAELAGVTSSGAVLAAVRSATVGMAVLDNAAAPFAEGRWLFSHNGVVRGWPDAVVPLAADLPIRDLLTLDAATDSALLWALVRHRLRAGADPGDAVAEVVAAVAEAAPGSRLNVLLTDGRTVAATALGHALSLRETPDAVLLASEPHDDDPGWRPVPDGHLVIATAGRARLRPLGWVSSTPGADDGPSDVKGSA</sequence>
<evidence type="ECO:0000313" key="4">
    <source>
        <dbReference type="EMBL" id="RKN48163.1"/>
    </source>
</evidence>
<dbReference type="InterPro" id="IPR026869">
    <property type="entry name" value="EgtC-like"/>
</dbReference>
<dbReference type="PANTHER" id="PTHR43187:SF2">
    <property type="entry name" value="GAMMA-GLUTAMYL-HERCYNYLCYSTEINE SULFOXIDE HYDROLASE"/>
    <property type="match status" value="1"/>
</dbReference>
<dbReference type="UniPathway" id="UPA01014"/>
<dbReference type="Proteomes" id="UP000279968">
    <property type="component" value="Unassembled WGS sequence"/>
</dbReference>
<dbReference type="InterPro" id="IPR029055">
    <property type="entry name" value="Ntn_hydrolases_N"/>
</dbReference>
<dbReference type="InterPro" id="IPR017808">
    <property type="entry name" value="EgtC"/>
</dbReference>
<accession>A0A3A9ZIJ9</accession>
<dbReference type="EMBL" id="RBAN01000016">
    <property type="protein sequence ID" value="RKN48163.1"/>
    <property type="molecule type" value="Genomic_DNA"/>
</dbReference>
<dbReference type="PANTHER" id="PTHR43187">
    <property type="entry name" value="GLUTAMINE AMIDOTRANSFERASE DUG3-RELATED"/>
    <property type="match status" value="1"/>
</dbReference>
<dbReference type="PROSITE" id="PS51278">
    <property type="entry name" value="GATASE_TYPE_2"/>
    <property type="match status" value="1"/>
</dbReference>
<dbReference type="InterPro" id="IPR032889">
    <property type="entry name" value="EgtC_Actinobacteria"/>
</dbReference>
<dbReference type="NCBIfam" id="TIGR03442">
    <property type="entry name" value="ergothioneine biosynthesis protein EgtC"/>
    <property type="match status" value="1"/>
</dbReference>
<dbReference type="Pfam" id="PF13230">
    <property type="entry name" value="GATase_4"/>
    <property type="match status" value="1"/>
</dbReference>
<protein>
    <recommendedName>
        <fullName evidence="2">Gamma-glutamyl-hercynylcysteine sulfoxide hydrolase</fullName>
        <ecNumber evidence="2">3.5.1.118</ecNumber>
    </recommendedName>
    <alternativeName>
        <fullName evidence="2">Gamma-glutamyl hercynylcysteine S-oxide hydrolase</fullName>
    </alternativeName>
</protein>
<comment type="pathway">
    <text evidence="2">Amino-acid biosynthesis; ergothioneine biosynthesis.</text>
</comment>
<name>A0A3A9ZIJ9_9ACTN</name>
<comment type="function">
    <text evidence="2">Catalyzes the hydrolysis of the gamma-glutamyl amide bond of hercynyl-gamma-L-glutamyl-L-cysteine sulfoxide to produce hercynylcysteine sulfoxide, a step in the biosynthesis pathway of ergothioneine.</text>
</comment>
<dbReference type="GO" id="GO:0016811">
    <property type="term" value="F:hydrolase activity, acting on carbon-nitrogen (but not peptide) bonds, in linear amides"/>
    <property type="evidence" value="ECO:0007669"/>
    <property type="project" value="UniProtKB-UniRule"/>
</dbReference>
<feature type="domain" description="Glutamine amidotransferase type-2" evidence="3">
    <location>
        <begin position="2"/>
        <end position="266"/>
    </location>
</feature>
<dbReference type="OrthoDB" id="9804310at2"/>
<reference evidence="4 5" key="1">
    <citation type="journal article" date="2015" name="Int. J. Syst. Evol. Microbiol.">
        <title>Micromonospora costi sp. nov., isolated from a leaf of Costus speciosus.</title>
        <authorList>
            <person name="Thawai C."/>
        </authorList>
    </citation>
    <scope>NUCLEOTIDE SEQUENCE [LARGE SCALE GENOMIC DNA]</scope>
    <source>
        <strain evidence="4 5">CS1-12</strain>
    </source>
</reference>
<evidence type="ECO:0000259" key="3">
    <source>
        <dbReference type="PROSITE" id="PS51278"/>
    </source>
</evidence>
<keyword evidence="5" id="KW-1185">Reference proteome</keyword>
<dbReference type="Gene3D" id="3.60.20.10">
    <property type="entry name" value="Glutamine Phosphoribosylpyrophosphate, subunit 1, domain 1"/>
    <property type="match status" value="1"/>
</dbReference>
<dbReference type="HAMAP" id="MF_02036">
    <property type="entry name" value="EgtC"/>
    <property type="match status" value="1"/>
</dbReference>
<dbReference type="SUPFAM" id="SSF56235">
    <property type="entry name" value="N-terminal nucleophile aminohydrolases (Ntn hydrolases)"/>
    <property type="match status" value="1"/>
</dbReference>
<dbReference type="GO" id="GO:0052699">
    <property type="term" value="P:ergothioneine biosynthetic process"/>
    <property type="evidence" value="ECO:0007669"/>
    <property type="project" value="UniProtKB-UniRule"/>
</dbReference>
<gene>
    <name evidence="2 4" type="primary">egtC</name>
    <name evidence="4" type="ORF">D7193_33050</name>
</gene>
<evidence type="ECO:0000256" key="2">
    <source>
        <dbReference type="HAMAP-Rule" id="MF_02036"/>
    </source>
</evidence>
<dbReference type="AlphaFoldDB" id="A0A3A9ZIJ9"/>
<comment type="caution">
    <text evidence="4">The sequence shown here is derived from an EMBL/GenBank/DDBJ whole genome shotgun (WGS) entry which is preliminary data.</text>
</comment>
<keyword evidence="1 2" id="KW-0315">Glutamine amidotransferase</keyword>
<keyword evidence="2" id="KW-0378">Hydrolase</keyword>
<dbReference type="InterPro" id="IPR017932">
    <property type="entry name" value="GATase_2_dom"/>
</dbReference>
<proteinExistence type="inferred from homology"/>
<comment type="catalytic activity">
    <reaction evidence="2">
        <text>gamma-L-glutamyl-hercynylcysteine S-oxide + H2O = S-(hercyn-2-yl)-L-cysteine S-oxide + L-glutamate</text>
        <dbReference type="Rhea" id="RHEA:42684"/>
        <dbReference type="ChEBI" id="CHEBI:15377"/>
        <dbReference type="ChEBI" id="CHEBI:29985"/>
        <dbReference type="ChEBI" id="CHEBI:82703"/>
        <dbReference type="ChEBI" id="CHEBI:82706"/>
        <dbReference type="EC" id="3.5.1.118"/>
    </reaction>
</comment>
<evidence type="ECO:0000313" key="5">
    <source>
        <dbReference type="Proteomes" id="UP000279968"/>
    </source>
</evidence>